<dbReference type="PANTHER" id="PTHR33223">
    <property type="entry name" value="CCHC-TYPE DOMAIN-CONTAINING PROTEIN"/>
    <property type="match status" value="1"/>
</dbReference>
<feature type="compositionally biased region" description="Polar residues" evidence="1">
    <location>
        <begin position="479"/>
        <end position="490"/>
    </location>
</feature>
<proteinExistence type="predicted"/>
<dbReference type="OMA" id="PIRRINE"/>
<accession>A0A1R3GM81</accession>
<organism evidence="3 4">
    <name type="scientific">Corchorus capsularis</name>
    <name type="common">Jute</name>
    <dbReference type="NCBI Taxonomy" id="210143"/>
    <lineage>
        <taxon>Eukaryota</taxon>
        <taxon>Viridiplantae</taxon>
        <taxon>Streptophyta</taxon>
        <taxon>Embryophyta</taxon>
        <taxon>Tracheophyta</taxon>
        <taxon>Spermatophyta</taxon>
        <taxon>Magnoliopsida</taxon>
        <taxon>eudicotyledons</taxon>
        <taxon>Gunneridae</taxon>
        <taxon>Pentapetalae</taxon>
        <taxon>rosids</taxon>
        <taxon>malvids</taxon>
        <taxon>Malvales</taxon>
        <taxon>Malvaceae</taxon>
        <taxon>Grewioideae</taxon>
        <taxon>Apeibeae</taxon>
        <taxon>Corchorus</taxon>
    </lineage>
</organism>
<reference evidence="3 4" key="1">
    <citation type="submission" date="2013-09" db="EMBL/GenBank/DDBJ databases">
        <title>Corchorus capsularis genome sequencing.</title>
        <authorList>
            <person name="Alam M."/>
            <person name="Haque M.S."/>
            <person name="Islam M.S."/>
            <person name="Emdad E.M."/>
            <person name="Islam M.M."/>
            <person name="Ahmed B."/>
            <person name="Halim A."/>
            <person name="Hossen Q.M.M."/>
            <person name="Hossain M.Z."/>
            <person name="Ahmed R."/>
            <person name="Khan M.M."/>
            <person name="Islam R."/>
            <person name="Rashid M.M."/>
            <person name="Khan S.A."/>
            <person name="Rahman M.S."/>
            <person name="Alam M."/>
        </authorList>
    </citation>
    <scope>NUCLEOTIDE SEQUENCE [LARGE SCALE GENOMIC DNA]</scope>
    <source>
        <strain evidence="4">cv. CVL-1</strain>
        <tissue evidence="3">Whole seedling</tissue>
    </source>
</reference>
<gene>
    <name evidence="3" type="ORF">CCACVL1_25022</name>
</gene>
<dbReference type="CDD" id="cd00303">
    <property type="entry name" value="retropepsin_like"/>
    <property type="match status" value="1"/>
</dbReference>
<dbReference type="Proteomes" id="UP000188268">
    <property type="component" value="Unassembled WGS sequence"/>
</dbReference>
<feature type="compositionally biased region" description="Polar residues" evidence="1">
    <location>
        <begin position="383"/>
        <end position="399"/>
    </location>
</feature>
<name>A0A1R3GM81_COCAP</name>
<dbReference type="EMBL" id="AWWV01014018">
    <property type="protein sequence ID" value="OMO59181.1"/>
    <property type="molecule type" value="Genomic_DNA"/>
</dbReference>
<dbReference type="InterPro" id="IPR021109">
    <property type="entry name" value="Peptidase_aspartic_dom_sf"/>
</dbReference>
<dbReference type="Gramene" id="OMO59181">
    <property type="protein sequence ID" value="OMO59181"/>
    <property type="gene ID" value="CCACVL1_25022"/>
</dbReference>
<dbReference type="SUPFAM" id="SSF50630">
    <property type="entry name" value="Acid proteases"/>
    <property type="match status" value="1"/>
</dbReference>
<dbReference type="AlphaFoldDB" id="A0A1R3GM81"/>
<dbReference type="InterPro" id="IPR005162">
    <property type="entry name" value="Retrotrans_gag_dom"/>
</dbReference>
<feature type="compositionally biased region" description="Low complexity" evidence="1">
    <location>
        <begin position="41"/>
        <end position="57"/>
    </location>
</feature>
<feature type="region of interest" description="Disordered" evidence="1">
    <location>
        <begin position="999"/>
        <end position="1036"/>
    </location>
</feature>
<comment type="caution">
    <text evidence="3">The sequence shown here is derived from an EMBL/GenBank/DDBJ whole genome shotgun (WGS) entry which is preliminary data.</text>
</comment>
<feature type="domain" description="Retrotransposon gag" evidence="2">
    <location>
        <begin position="143"/>
        <end position="234"/>
    </location>
</feature>
<feature type="compositionally biased region" description="Polar residues" evidence="1">
    <location>
        <begin position="1"/>
        <end position="10"/>
    </location>
</feature>
<feature type="region of interest" description="Disordered" evidence="1">
    <location>
        <begin position="1"/>
        <end position="74"/>
    </location>
</feature>
<sequence length="1084" mass="121392">MPKTRSNSTEGLEFNLEPERTLFQKKKKTQSRLQQKEETSDSSSRSSSPRSAVSTSSEDMTEEEQPKTLRELAAPKVNTKRLAIRYPDTNGNFEIKSGFIQILPKFHGLPGEDPHRHLTDFQIACASTSIQGIPEDQFMLRTFLFSLMDRAKDWFYLLPTGSITSWTSLKKLFLEKYFPAHKASSIRKEICGIKQRHGETMHEYWERFKTLCASCPNHQINEQLLIQYFYEGLLPFDRSSIDSASGGAFIDKTHAEAWSLAENMAANTQQFGSREDYAREGPIRRINEVSTYSTSLEQQLQETNQQIALLTDLFHANFSSVPRPEPYWRPEQPSQQYGNQGNFQGRPNFQRPNFQSTQAIELQQIKEAMEMMRKQISQLASDLSDLKTQGQQRIPSQSKVLPRENVSAISLRSGKELQDPYPNHAAHQQEEGEPNYTKEDLQLPAKIKIEDEPKNKGAAPIEDSNKDDAVIQPKGKGVCNSNKPKTDSNLIPFQSRLKKSKKEDDDQDILEIFRKIEINIPLLDAIQQIPNYAKFLKQLCTNKKRLQGKVSAGANVSAVLQKSLPPKCKDPGTFSITCSIGRSIIENAMLDLGASLSVMPYSFYKSLNLGPLKNTDVILQLADGSLVYPKGVLENILIKVEHLIFPIDIFIMDMEYSKDQCPLLLGRPFLKTSHTKIDVFNGSLTMEFDGEVIHPRISSQVPLKSNNFVYVISSNKKPLHERTPEKAFNVLEELSRRTKFSTSHEKKDRAKEAKKEPEVNKEVQPPLKIDQPSNSTKKQDIDLEHRAKVASILQRKLENFPQFWQRFKKLCAAYPHHGYDQRRLVQIFYQGLRASDRLSVDTLVYIPLFDHSTADIYEIMENFAQMITNTSKEAAQGLSLAKPAPHKPVCPAVARPPTSTPAKPSSLAAPSPATLEPHVRTPPASAVPPARPCQATVAPLAPPARLCSAISAPAAQPPKLRPALSAPSAHPSALCHALSAPAAPPARFVPTMQASHRDVTKPCPAMSAPPARPCPALAKTSARPTEPSRATAAPCRVTTMPSPNALIFSSLDKIQLETIKIIEESRFIEDLLKDYTQNSLTLEE</sequence>
<protein>
    <submittedName>
        <fullName evidence="3">Retrotransposon gag protein</fullName>
    </submittedName>
</protein>
<dbReference type="OrthoDB" id="997438at2759"/>
<evidence type="ECO:0000313" key="3">
    <source>
        <dbReference type="EMBL" id="OMO59181.1"/>
    </source>
</evidence>
<feature type="compositionally biased region" description="Basic and acidic residues" evidence="1">
    <location>
        <begin position="742"/>
        <end position="761"/>
    </location>
</feature>
<evidence type="ECO:0000256" key="1">
    <source>
        <dbReference type="SAM" id="MobiDB-lite"/>
    </source>
</evidence>
<evidence type="ECO:0000313" key="4">
    <source>
        <dbReference type="Proteomes" id="UP000188268"/>
    </source>
</evidence>
<dbReference type="Gene3D" id="2.40.70.10">
    <property type="entry name" value="Acid Proteases"/>
    <property type="match status" value="1"/>
</dbReference>
<dbReference type="PANTHER" id="PTHR33223:SF3">
    <property type="match status" value="1"/>
</dbReference>
<feature type="region of interest" description="Disordered" evidence="1">
    <location>
        <begin position="739"/>
        <end position="779"/>
    </location>
</feature>
<feature type="compositionally biased region" description="Basic and acidic residues" evidence="1">
    <location>
        <begin position="436"/>
        <end position="455"/>
    </location>
</feature>
<evidence type="ECO:0000259" key="2">
    <source>
        <dbReference type="Pfam" id="PF03732"/>
    </source>
</evidence>
<feature type="region of interest" description="Disordered" evidence="1">
    <location>
        <begin position="383"/>
        <end position="490"/>
    </location>
</feature>
<feature type="region of interest" description="Disordered" evidence="1">
    <location>
        <begin position="889"/>
        <end position="931"/>
    </location>
</feature>
<dbReference type="Pfam" id="PF03732">
    <property type="entry name" value="Retrotrans_gag"/>
    <property type="match status" value="1"/>
</dbReference>
<feature type="compositionally biased region" description="Low complexity" evidence="1">
    <location>
        <begin position="896"/>
        <end position="915"/>
    </location>
</feature>
<keyword evidence="4" id="KW-1185">Reference proteome</keyword>